<dbReference type="AlphaFoldDB" id="A0AAE1DCR0"/>
<feature type="domain" description="Fibronectin type-III" evidence="10">
    <location>
        <begin position="531"/>
        <end position="634"/>
    </location>
</feature>
<feature type="domain" description="Ig-like" evidence="9">
    <location>
        <begin position="22"/>
        <end position="117"/>
    </location>
</feature>
<dbReference type="SMART" id="SM00406">
    <property type="entry name" value="IGv"/>
    <property type="match status" value="3"/>
</dbReference>
<dbReference type="GO" id="GO:0070593">
    <property type="term" value="P:dendrite self-avoidance"/>
    <property type="evidence" value="ECO:0007669"/>
    <property type="project" value="TreeGrafter"/>
</dbReference>
<dbReference type="PRINTS" id="PR00014">
    <property type="entry name" value="FNTYPEIII"/>
</dbReference>
<proteinExistence type="predicted"/>
<dbReference type="PANTHER" id="PTHR10075">
    <property type="entry name" value="BASIGIN RELATED"/>
    <property type="match status" value="1"/>
</dbReference>
<dbReference type="SMART" id="SM00408">
    <property type="entry name" value="IGc2"/>
    <property type="match status" value="4"/>
</dbReference>
<dbReference type="InterPro" id="IPR013783">
    <property type="entry name" value="Ig-like_fold"/>
</dbReference>
<feature type="domain" description="Ig-like" evidence="9">
    <location>
        <begin position="310"/>
        <end position="401"/>
    </location>
</feature>
<accession>A0AAE1DCR0</accession>
<dbReference type="SMART" id="SM00409">
    <property type="entry name" value="IG"/>
    <property type="match status" value="4"/>
</dbReference>
<keyword evidence="8" id="KW-0393">Immunoglobulin domain</keyword>
<dbReference type="SUPFAM" id="SSF48726">
    <property type="entry name" value="Immunoglobulin"/>
    <property type="match status" value="4"/>
</dbReference>
<feature type="domain" description="Fibronectin type-III" evidence="10">
    <location>
        <begin position="420"/>
        <end position="515"/>
    </location>
</feature>
<dbReference type="PROSITE" id="PS50835">
    <property type="entry name" value="IG_LIKE"/>
    <property type="match status" value="4"/>
</dbReference>
<keyword evidence="2" id="KW-0812">Transmembrane</keyword>
<keyword evidence="4" id="KW-0677">Repeat</keyword>
<dbReference type="SMART" id="SM00060">
    <property type="entry name" value="FN3"/>
    <property type="match status" value="3"/>
</dbReference>
<dbReference type="InterPro" id="IPR007110">
    <property type="entry name" value="Ig-like_dom"/>
</dbReference>
<dbReference type="FunFam" id="2.60.40.10:FF:000032">
    <property type="entry name" value="palladin isoform X1"/>
    <property type="match status" value="1"/>
</dbReference>
<keyword evidence="5" id="KW-1133">Transmembrane helix</keyword>
<dbReference type="EMBL" id="JAWDGP010004422">
    <property type="protein sequence ID" value="KAK3764608.1"/>
    <property type="molecule type" value="Genomic_DNA"/>
</dbReference>
<dbReference type="CDD" id="cd00063">
    <property type="entry name" value="FN3"/>
    <property type="match status" value="3"/>
</dbReference>
<evidence type="ECO:0000256" key="4">
    <source>
        <dbReference type="ARBA" id="ARBA00022737"/>
    </source>
</evidence>
<evidence type="ECO:0000313" key="11">
    <source>
        <dbReference type="EMBL" id="KAK3764608.1"/>
    </source>
</evidence>
<gene>
    <name evidence="11" type="ORF">RRG08_008488</name>
</gene>
<protein>
    <submittedName>
        <fullName evidence="11">Uncharacterized protein</fullName>
    </submittedName>
</protein>
<evidence type="ECO:0000256" key="8">
    <source>
        <dbReference type="ARBA" id="ARBA00023319"/>
    </source>
</evidence>
<dbReference type="GO" id="GO:0007156">
    <property type="term" value="P:homophilic cell adhesion via plasma membrane adhesion molecules"/>
    <property type="evidence" value="ECO:0007669"/>
    <property type="project" value="TreeGrafter"/>
</dbReference>
<dbReference type="PANTHER" id="PTHR10075:SF100">
    <property type="entry name" value="FASCICLIN-2"/>
    <property type="match status" value="1"/>
</dbReference>
<evidence type="ECO:0000256" key="2">
    <source>
        <dbReference type="ARBA" id="ARBA00022692"/>
    </source>
</evidence>
<dbReference type="GO" id="GO:0030424">
    <property type="term" value="C:axon"/>
    <property type="evidence" value="ECO:0007669"/>
    <property type="project" value="TreeGrafter"/>
</dbReference>
<sequence length="741" mass="81778">MLSSELADDKQMRSVKLAFPCPSRFLEDVFQKSPSSLEKAVGETAEFQCIPPHGAPSPTVHWSHNGQPLMADTDPRISTNSRGDLVISPVESDDAGEYTCVAMNKGGEKESSPAILTVLEKPYFVDMPDELKVSVGATVEFKCRAAGDPKPSVQWRMEEGRIAFGRARQLDDGTLRIEKVQIADGGVYVCVAQNIAGTVEAVGKLLVETQPSFLISPKDVTVALGRTAVLQCVATGNPKPTVFWNVGDDKKLVFPHQPFGRFRMSPDGTLRIHEVTFSDQGTYMCKALNVLGKSNRTATVTVLPDDDRLPPVIEAGPRNQTIAPGKVAMLTCQVRSPKAGPAPQVTWYRNGRLLLVNTDTRMTELNSGTLQISDVRLRDSGWYKCKAVSETGETEWDAFLTVSKQGSNHRSQSLTGPPEAPTKLRVSDIADTSVRLTWTPSDRNDETDVEGYIVEFFSPHTSGGWQTASDTVSLDGYTVKNLEPDTKYVFAVRARNSQGVGPPSDVTGYITTRERRRNLNVNLPEEEIARELKKLRIELNPGKATNATHIRVTWEIRDSLSAIEGYIVNYTYLIALDPMTYGSTEVMRVADPYKLRANFGGLRPASWYQVCVKAYARRQESPWSNSVNILTPESIPSRPPTNIVIQKEDNAFHVQWSPPDPAYQNGVITGYDIDCMSEVDQSNCSTSVKGRATSVVISKVTVDGSYRVRVAARTRQGRGVWSNEIIMGELDLDGKKRKHEM</sequence>
<evidence type="ECO:0000256" key="5">
    <source>
        <dbReference type="ARBA" id="ARBA00022989"/>
    </source>
</evidence>
<dbReference type="InterPro" id="IPR003961">
    <property type="entry name" value="FN3_dom"/>
</dbReference>
<dbReference type="Pfam" id="PF13927">
    <property type="entry name" value="Ig_3"/>
    <property type="match status" value="1"/>
</dbReference>
<keyword evidence="12" id="KW-1185">Reference proteome</keyword>
<dbReference type="GO" id="GO:0007411">
    <property type="term" value="P:axon guidance"/>
    <property type="evidence" value="ECO:0007669"/>
    <property type="project" value="TreeGrafter"/>
</dbReference>
<keyword evidence="3" id="KW-0732">Signal</keyword>
<dbReference type="InterPro" id="IPR036179">
    <property type="entry name" value="Ig-like_dom_sf"/>
</dbReference>
<keyword evidence="7" id="KW-1015">Disulfide bond</keyword>
<dbReference type="SUPFAM" id="SSF49265">
    <property type="entry name" value="Fibronectin type III"/>
    <property type="match status" value="2"/>
</dbReference>
<keyword evidence="6" id="KW-0472">Membrane</keyword>
<feature type="domain" description="Ig-like" evidence="9">
    <location>
        <begin position="122"/>
        <end position="207"/>
    </location>
</feature>
<dbReference type="InterPro" id="IPR013098">
    <property type="entry name" value="Ig_I-set"/>
</dbReference>
<comment type="subcellular location">
    <subcellularLocation>
        <location evidence="1">Membrane</location>
        <topology evidence="1">Single-pass membrane protein</topology>
    </subcellularLocation>
</comment>
<dbReference type="GO" id="GO:0098632">
    <property type="term" value="F:cell-cell adhesion mediator activity"/>
    <property type="evidence" value="ECO:0007669"/>
    <property type="project" value="TreeGrafter"/>
</dbReference>
<dbReference type="Gene3D" id="2.60.40.10">
    <property type="entry name" value="Immunoglobulins"/>
    <property type="match status" value="7"/>
</dbReference>
<feature type="domain" description="Fibronectin type-III" evidence="10">
    <location>
        <begin position="639"/>
        <end position="733"/>
    </location>
</feature>
<evidence type="ECO:0000313" key="12">
    <source>
        <dbReference type="Proteomes" id="UP001283361"/>
    </source>
</evidence>
<reference evidence="11" key="1">
    <citation type="journal article" date="2023" name="G3 (Bethesda)">
        <title>A reference genome for the long-term kleptoplast-retaining sea slug Elysia crispata morphotype clarki.</title>
        <authorList>
            <person name="Eastman K.E."/>
            <person name="Pendleton A.L."/>
            <person name="Shaikh M.A."/>
            <person name="Suttiyut T."/>
            <person name="Ogas R."/>
            <person name="Tomko P."/>
            <person name="Gavelis G."/>
            <person name="Widhalm J.R."/>
            <person name="Wisecaver J.H."/>
        </authorList>
    </citation>
    <scope>NUCLEOTIDE SEQUENCE</scope>
    <source>
        <strain evidence="11">ECLA1</strain>
    </source>
</reference>
<dbReference type="Proteomes" id="UP001283361">
    <property type="component" value="Unassembled WGS sequence"/>
</dbReference>
<dbReference type="PROSITE" id="PS50853">
    <property type="entry name" value="FN3"/>
    <property type="match status" value="3"/>
</dbReference>
<dbReference type="Pfam" id="PF07679">
    <property type="entry name" value="I-set"/>
    <property type="match status" value="3"/>
</dbReference>
<evidence type="ECO:0000256" key="6">
    <source>
        <dbReference type="ARBA" id="ARBA00023136"/>
    </source>
</evidence>
<dbReference type="InterPro" id="IPR003598">
    <property type="entry name" value="Ig_sub2"/>
</dbReference>
<evidence type="ECO:0000256" key="1">
    <source>
        <dbReference type="ARBA" id="ARBA00004167"/>
    </source>
</evidence>
<dbReference type="InterPro" id="IPR036116">
    <property type="entry name" value="FN3_sf"/>
</dbReference>
<dbReference type="FunFam" id="2.60.40.10:FF:000008">
    <property type="entry name" value="roundabout homolog 2 isoform X2"/>
    <property type="match status" value="2"/>
</dbReference>
<name>A0AAE1DCR0_9GAST</name>
<dbReference type="GO" id="GO:0005886">
    <property type="term" value="C:plasma membrane"/>
    <property type="evidence" value="ECO:0007669"/>
    <property type="project" value="TreeGrafter"/>
</dbReference>
<evidence type="ECO:0000256" key="7">
    <source>
        <dbReference type="ARBA" id="ARBA00023157"/>
    </source>
</evidence>
<dbReference type="InterPro" id="IPR003599">
    <property type="entry name" value="Ig_sub"/>
</dbReference>
<feature type="domain" description="Ig-like" evidence="9">
    <location>
        <begin position="211"/>
        <end position="301"/>
    </location>
</feature>
<organism evidence="11 12">
    <name type="scientific">Elysia crispata</name>
    <name type="common">lettuce slug</name>
    <dbReference type="NCBI Taxonomy" id="231223"/>
    <lineage>
        <taxon>Eukaryota</taxon>
        <taxon>Metazoa</taxon>
        <taxon>Spiralia</taxon>
        <taxon>Lophotrochozoa</taxon>
        <taxon>Mollusca</taxon>
        <taxon>Gastropoda</taxon>
        <taxon>Heterobranchia</taxon>
        <taxon>Euthyneura</taxon>
        <taxon>Panpulmonata</taxon>
        <taxon>Sacoglossa</taxon>
        <taxon>Placobranchoidea</taxon>
        <taxon>Plakobranchidae</taxon>
        <taxon>Elysia</taxon>
    </lineage>
</organism>
<dbReference type="InterPro" id="IPR013106">
    <property type="entry name" value="Ig_V-set"/>
</dbReference>
<evidence type="ECO:0000256" key="3">
    <source>
        <dbReference type="ARBA" id="ARBA00022729"/>
    </source>
</evidence>
<dbReference type="FunFam" id="2.60.40.10:FF:000189">
    <property type="entry name" value="Neogenin isoform 3"/>
    <property type="match status" value="1"/>
</dbReference>
<comment type="caution">
    <text evidence="11">The sequence shown here is derived from an EMBL/GenBank/DDBJ whole genome shotgun (WGS) entry which is preliminary data.</text>
</comment>
<evidence type="ECO:0000259" key="10">
    <source>
        <dbReference type="PROSITE" id="PS50853"/>
    </source>
</evidence>
<evidence type="ECO:0000259" key="9">
    <source>
        <dbReference type="PROSITE" id="PS50835"/>
    </source>
</evidence>
<dbReference type="Pfam" id="PF00041">
    <property type="entry name" value="fn3"/>
    <property type="match status" value="3"/>
</dbReference>